<evidence type="ECO:0000313" key="2">
    <source>
        <dbReference type="EMBL" id="TVY08505.1"/>
    </source>
</evidence>
<dbReference type="NCBIfam" id="TIGR03510">
    <property type="entry name" value="XapX"/>
    <property type="match status" value="1"/>
</dbReference>
<proteinExistence type="predicted"/>
<feature type="transmembrane region" description="Helical" evidence="1">
    <location>
        <begin position="65"/>
        <end position="85"/>
    </location>
</feature>
<sequence length="91" mass="10166">MDISAVCYVDKVIHIFPKLFLIKNIDQKKENFTFVKTYFFQTIASLGSGLAVGFLFAFLRLPVPAPPAIPAVMGIFGITLGYILFSRWFGS</sequence>
<gene>
    <name evidence="2" type="ORF">FPZ49_17940</name>
</gene>
<keyword evidence="1" id="KW-0472">Membrane</keyword>
<comment type="caution">
    <text evidence="2">The sequence shown here is derived from an EMBL/GenBank/DDBJ whole genome shotgun (WGS) entry which is preliminary data.</text>
</comment>
<dbReference type="Proteomes" id="UP000317036">
    <property type="component" value="Unassembled WGS sequence"/>
</dbReference>
<evidence type="ECO:0000313" key="3">
    <source>
        <dbReference type="Proteomes" id="UP000317036"/>
    </source>
</evidence>
<reference evidence="2 3" key="1">
    <citation type="submission" date="2019-07" db="EMBL/GenBank/DDBJ databases">
        <authorList>
            <person name="Kim J."/>
        </authorList>
    </citation>
    <scope>NUCLEOTIDE SEQUENCE [LARGE SCALE GENOMIC DNA]</scope>
    <source>
        <strain evidence="2 3">JC52</strain>
    </source>
</reference>
<evidence type="ECO:0000256" key="1">
    <source>
        <dbReference type="SAM" id="Phobius"/>
    </source>
</evidence>
<dbReference type="InterPro" id="IPR009872">
    <property type="entry name" value="DUF1427"/>
</dbReference>
<dbReference type="AlphaFoldDB" id="A0A559K8P5"/>
<feature type="transmembrane region" description="Helical" evidence="1">
    <location>
        <begin position="38"/>
        <end position="59"/>
    </location>
</feature>
<keyword evidence="3" id="KW-1185">Reference proteome</keyword>
<organism evidence="2 3">
    <name type="scientific">Paenibacillus cremeus</name>
    <dbReference type="NCBI Taxonomy" id="2163881"/>
    <lineage>
        <taxon>Bacteria</taxon>
        <taxon>Bacillati</taxon>
        <taxon>Bacillota</taxon>
        <taxon>Bacilli</taxon>
        <taxon>Bacillales</taxon>
        <taxon>Paenibacillaceae</taxon>
        <taxon>Paenibacillus</taxon>
    </lineage>
</organism>
<keyword evidence="1" id="KW-1133">Transmembrane helix</keyword>
<protein>
    <submittedName>
        <fullName evidence="2">DUF1427 family protein</fullName>
    </submittedName>
</protein>
<keyword evidence="1" id="KW-0812">Transmembrane</keyword>
<dbReference type="Pfam" id="PF07235">
    <property type="entry name" value="DUF1427"/>
    <property type="match status" value="1"/>
</dbReference>
<dbReference type="EMBL" id="VNJI01000022">
    <property type="protein sequence ID" value="TVY08505.1"/>
    <property type="molecule type" value="Genomic_DNA"/>
</dbReference>
<accession>A0A559K8P5</accession>
<name>A0A559K8P5_9BACL</name>
<dbReference type="InterPro" id="IPR020017">
    <property type="entry name" value="XapX_domain"/>
</dbReference>